<evidence type="ECO:0000256" key="5">
    <source>
        <dbReference type="ARBA" id="ARBA00023014"/>
    </source>
</evidence>
<evidence type="ECO:0000256" key="4">
    <source>
        <dbReference type="ARBA" id="ARBA00023004"/>
    </source>
</evidence>
<organism evidence="7 8">
    <name type="scientific">Oceaniferula marina</name>
    <dbReference type="NCBI Taxonomy" id="2748318"/>
    <lineage>
        <taxon>Bacteria</taxon>
        <taxon>Pseudomonadati</taxon>
        <taxon>Verrucomicrobiota</taxon>
        <taxon>Verrucomicrobiia</taxon>
        <taxon>Verrucomicrobiales</taxon>
        <taxon>Verrucomicrobiaceae</taxon>
        <taxon>Oceaniferula</taxon>
    </lineage>
</organism>
<dbReference type="Pfam" id="PF12831">
    <property type="entry name" value="FAD_oxidored"/>
    <property type="match status" value="1"/>
</dbReference>
<name>A0A851GDU0_9BACT</name>
<dbReference type="GO" id="GO:0016491">
    <property type="term" value="F:oxidoreductase activity"/>
    <property type="evidence" value="ECO:0007669"/>
    <property type="project" value="UniProtKB-KW"/>
</dbReference>
<sequence>MQRRNFLKLFGATSLAPASVLAANSSRHPDDILVDAVSFENKGGWLVDPQFIEQMGSPYLLAHGMGQPVDNANTTITAKSDGNYNLWVRTKNWCPGSWEAPGRFQIKINGKLQSTVFGTEAGWTWQKGAVVALKKGTHTLELVDLTGFEGRCDAIYLTKDTSIQPPNDIKQLAVWRQHQHGLSSDVDNTHDFDLVIVGGGIAGCGAALAADELGLKVALIQNRPVLGGNASKEIRVHTIGIHGKVARLLKKIDTKRWHNNSPDAIKDDAKRHASLEAAKNVTLFMDYSVTDVAKDGKSISSVTARSNTSHQRIRVKGRQFIDSSGDGIVGFKAGASFRYGRESKDEFNEGWDKFGDLWSPEKEDNRVMGTTVMWRSTKGKKASKFPATPWAKDVAKTYAEKKSEWYWEYSDNDKHQIHDAEAIRDHMFRAVYGNFSNVKKNPANAQLALEWVAFIGGKRESRRIMGDHIYTMKDVTSLTNFPDTVAMEKRDIDMHYQKSLKGFIVDFISKALFMKLKGHYYIPFRSLYSKDIPNLMMAGRCFSCSHIGLGGPRVMLTCGQMGVATGYAAALCKKHNTSPRGIAKNHIKELRQLIGFE</sequence>
<keyword evidence="3" id="KW-0560">Oxidoreductase</keyword>
<comment type="caution">
    <text evidence="7">The sequence shown here is derived from an EMBL/GenBank/DDBJ whole genome shotgun (WGS) entry which is preliminary data.</text>
</comment>
<proteinExistence type="predicted"/>
<keyword evidence="6" id="KW-0732">Signal</keyword>
<dbReference type="EMBL" id="JACBAZ010000002">
    <property type="protein sequence ID" value="NWK55586.1"/>
    <property type="molecule type" value="Genomic_DNA"/>
</dbReference>
<dbReference type="PANTHER" id="PTHR43498:SF1">
    <property type="entry name" value="COB--COM HETERODISULFIDE REDUCTASE IRON-SULFUR SUBUNIT A"/>
    <property type="match status" value="1"/>
</dbReference>
<dbReference type="PRINTS" id="PR00411">
    <property type="entry name" value="PNDRDTASEI"/>
</dbReference>
<reference evidence="7 8" key="1">
    <citation type="submission" date="2020-07" db="EMBL/GenBank/DDBJ databases">
        <title>Roseicoccus Jingziensis gen. nov., sp. nov., isolated from coastal seawater.</title>
        <authorList>
            <person name="Feng X."/>
        </authorList>
    </citation>
    <scope>NUCLEOTIDE SEQUENCE [LARGE SCALE GENOMIC DNA]</scope>
    <source>
        <strain evidence="7 8">N1E253</strain>
    </source>
</reference>
<evidence type="ECO:0000256" key="2">
    <source>
        <dbReference type="ARBA" id="ARBA00022723"/>
    </source>
</evidence>
<dbReference type="SUPFAM" id="SSF51905">
    <property type="entry name" value="FAD/NAD(P)-binding domain"/>
    <property type="match status" value="1"/>
</dbReference>
<evidence type="ECO:0000313" key="7">
    <source>
        <dbReference type="EMBL" id="NWK55586.1"/>
    </source>
</evidence>
<dbReference type="InterPro" id="IPR039650">
    <property type="entry name" value="HdrA-like"/>
</dbReference>
<dbReference type="GO" id="GO:0046872">
    <property type="term" value="F:metal ion binding"/>
    <property type="evidence" value="ECO:0007669"/>
    <property type="project" value="UniProtKB-KW"/>
</dbReference>
<keyword evidence="8" id="KW-1185">Reference proteome</keyword>
<keyword evidence="2" id="KW-0479">Metal-binding</keyword>
<feature type="signal peptide" evidence="6">
    <location>
        <begin position="1"/>
        <end position="22"/>
    </location>
</feature>
<evidence type="ECO:0000256" key="1">
    <source>
        <dbReference type="ARBA" id="ARBA00022485"/>
    </source>
</evidence>
<evidence type="ECO:0000256" key="6">
    <source>
        <dbReference type="SAM" id="SignalP"/>
    </source>
</evidence>
<dbReference type="Gene3D" id="3.50.50.60">
    <property type="entry name" value="FAD/NAD(P)-binding domain"/>
    <property type="match status" value="1"/>
</dbReference>
<evidence type="ECO:0000256" key="3">
    <source>
        <dbReference type="ARBA" id="ARBA00023002"/>
    </source>
</evidence>
<dbReference type="AlphaFoldDB" id="A0A851GDU0"/>
<protein>
    <submittedName>
        <fullName evidence="7">FAD-dependent oxidoreductase</fullName>
    </submittedName>
</protein>
<evidence type="ECO:0000313" key="8">
    <source>
        <dbReference type="Proteomes" id="UP000557872"/>
    </source>
</evidence>
<dbReference type="InterPro" id="IPR036188">
    <property type="entry name" value="FAD/NAD-bd_sf"/>
</dbReference>
<dbReference type="GO" id="GO:0051539">
    <property type="term" value="F:4 iron, 4 sulfur cluster binding"/>
    <property type="evidence" value="ECO:0007669"/>
    <property type="project" value="UniProtKB-KW"/>
</dbReference>
<dbReference type="RefSeq" id="WP_178932094.1">
    <property type="nucleotide sequence ID" value="NZ_JACBAZ010000002.1"/>
</dbReference>
<feature type="chain" id="PRO_5032386828" evidence="6">
    <location>
        <begin position="23"/>
        <end position="597"/>
    </location>
</feature>
<dbReference type="PANTHER" id="PTHR43498">
    <property type="entry name" value="FERREDOXIN:COB-COM HETERODISULFIDE REDUCTASE SUBUNIT A"/>
    <property type="match status" value="1"/>
</dbReference>
<keyword evidence="1" id="KW-0004">4Fe-4S</keyword>
<dbReference type="Proteomes" id="UP000557872">
    <property type="component" value="Unassembled WGS sequence"/>
</dbReference>
<gene>
    <name evidence="7" type="ORF">HW115_08180</name>
</gene>
<keyword evidence="4" id="KW-0408">Iron</keyword>
<dbReference type="Gene3D" id="2.60.120.260">
    <property type="entry name" value="Galactose-binding domain-like"/>
    <property type="match status" value="1"/>
</dbReference>
<accession>A0A851GDU0</accession>
<keyword evidence="5" id="KW-0411">Iron-sulfur</keyword>